<dbReference type="Proteomes" id="UP000613160">
    <property type="component" value="Unassembled WGS sequence"/>
</dbReference>
<dbReference type="Gene3D" id="2.40.10.220">
    <property type="entry name" value="predicted glycosyltransferase like domains"/>
    <property type="match status" value="1"/>
</dbReference>
<reference evidence="2" key="1">
    <citation type="journal article" date="2014" name="Int. J. Syst. Evol. Microbiol.">
        <title>Complete genome sequence of Corynebacterium casei LMG S-19264T (=DSM 44701T), isolated from a smear-ripened cheese.</title>
        <authorList>
            <consortium name="US DOE Joint Genome Institute (JGI-PGF)"/>
            <person name="Walter F."/>
            <person name="Albersmeier A."/>
            <person name="Kalinowski J."/>
            <person name="Ruckert C."/>
        </authorList>
    </citation>
    <scope>NUCLEOTIDE SEQUENCE</scope>
    <source>
        <strain evidence="2">CGMCC 1.15493</strain>
    </source>
</reference>
<accession>A0A916XY30</accession>
<sequence length="150" mass="16658">MTALPEAEPDGSERRVAPRVRTLKRAKILFNNRYSTFDCIVRNISSTGALLTIDEAAHLPKVFDISIGDEKMERPARLVYRRGMLAGIRFLDVVSEDEEQAAHFPLTPAAATSTLSPDMPSESLGHVQRIVAEILPRAITRNFPWSAARS</sequence>
<reference evidence="2" key="2">
    <citation type="submission" date="2020-09" db="EMBL/GenBank/DDBJ databases">
        <authorList>
            <person name="Sun Q."/>
            <person name="Zhou Y."/>
        </authorList>
    </citation>
    <scope>NUCLEOTIDE SEQUENCE</scope>
    <source>
        <strain evidence="2">CGMCC 1.15493</strain>
    </source>
</reference>
<protein>
    <recommendedName>
        <fullName evidence="1">PilZ domain-containing protein</fullName>
    </recommendedName>
</protein>
<dbReference type="EMBL" id="BMJJ01000005">
    <property type="protein sequence ID" value="GGD20118.1"/>
    <property type="molecule type" value="Genomic_DNA"/>
</dbReference>
<feature type="domain" description="PilZ" evidence="1">
    <location>
        <begin position="13"/>
        <end position="100"/>
    </location>
</feature>
<gene>
    <name evidence="2" type="ORF">GCM10011335_23790</name>
</gene>
<proteinExistence type="predicted"/>
<dbReference type="AlphaFoldDB" id="A0A916XY30"/>
<dbReference type="Pfam" id="PF07238">
    <property type="entry name" value="PilZ"/>
    <property type="match status" value="1"/>
</dbReference>
<organism evidence="2 3">
    <name type="scientific">Aureimonas glaciei</name>
    <dbReference type="NCBI Taxonomy" id="1776957"/>
    <lineage>
        <taxon>Bacteria</taxon>
        <taxon>Pseudomonadati</taxon>
        <taxon>Pseudomonadota</taxon>
        <taxon>Alphaproteobacteria</taxon>
        <taxon>Hyphomicrobiales</taxon>
        <taxon>Aurantimonadaceae</taxon>
        <taxon>Aureimonas</taxon>
    </lineage>
</organism>
<dbReference type="InterPro" id="IPR009875">
    <property type="entry name" value="PilZ_domain"/>
</dbReference>
<name>A0A916XY30_9HYPH</name>
<keyword evidence="3" id="KW-1185">Reference proteome</keyword>
<evidence type="ECO:0000313" key="2">
    <source>
        <dbReference type="EMBL" id="GGD20118.1"/>
    </source>
</evidence>
<comment type="caution">
    <text evidence="2">The sequence shown here is derived from an EMBL/GenBank/DDBJ whole genome shotgun (WGS) entry which is preliminary data.</text>
</comment>
<evidence type="ECO:0000259" key="1">
    <source>
        <dbReference type="Pfam" id="PF07238"/>
    </source>
</evidence>
<dbReference type="SUPFAM" id="SSF141371">
    <property type="entry name" value="PilZ domain-like"/>
    <property type="match status" value="1"/>
</dbReference>
<dbReference type="GO" id="GO:0035438">
    <property type="term" value="F:cyclic-di-GMP binding"/>
    <property type="evidence" value="ECO:0007669"/>
    <property type="project" value="InterPro"/>
</dbReference>
<dbReference type="RefSeq" id="WP_188850841.1">
    <property type="nucleotide sequence ID" value="NZ_BMJJ01000005.1"/>
</dbReference>
<evidence type="ECO:0000313" key="3">
    <source>
        <dbReference type="Proteomes" id="UP000613160"/>
    </source>
</evidence>